<dbReference type="Proteomes" id="UP001501600">
    <property type="component" value="Unassembled WGS sequence"/>
</dbReference>
<accession>A0ABP9S340</accession>
<proteinExistence type="predicted"/>
<name>A0ABP9S340_9GAMM</name>
<evidence type="ECO:0008006" key="3">
    <source>
        <dbReference type="Google" id="ProtNLM"/>
    </source>
</evidence>
<dbReference type="InterPro" id="IPR009297">
    <property type="entry name" value="DUF952"/>
</dbReference>
<dbReference type="Gene3D" id="3.20.170.20">
    <property type="entry name" value="Protein of unknown function DUF952"/>
    <property type="match status" value="1"/>
</dbReference>
<dbReference type="Pfam" id="PF06108">
    <property type="entry name" value="DUF952"/>
    <property type="match status" value="1"/>
</dbReference>
<reference evidence="2" key="1">
    <citation type="journal article" date="2019" name="Int. J. Syst. Evol. Microbiol.">
        <title>The Global Catalogue of Microorganisms (GCM) 10K type strain sequencing project: providing services to taxonomists for standard genome sequencing and annotation.</title>
        <authorList>
            <consortium name="The Broad Institute Genomics Platform"/>
            <consortium name="The Broad Institute Genome Sequencing Center for Infectious Disease"/>
            <person name="Wu L."/>
            <person name="Ma J."/>
        </authorList>
    </citation>
    <scope>NUCLEOTIDE SEQUENCE [LARGE SCALE GENOMIC DNA]</scope>
    <source>
        <strain evidence="2">JCM 18720</strain>
    </source>
</reference>
<sequence>MQLYRVVSQADWQEALRTGLVPRCGSDQRAGWIHLNTPEDVETVAARYFSPKERPLALLLDLTEQQANLSWLAPTEAKPWRQPILSVPQLQRAWVVAVRRLEPSGESPALGYRLGEALPLSRKQQRLPVGGVVFCGGVRRR</sequence>
<protein>
    <recommendedName>
        <fullName evidence="3">DUF952 domain-containing protein</fullName>
    </recommendedName>
</protein>
<organism evidence="1 2">
    <name type="scientific">Ferrimonas gelatinilytica</name>
    <dbReference type="NCBI Taxonomy" id="1255257"/>
    <lineage>
        <taxon>Bacteria</taxon>
        <taxon>Pseudomonadati</taxon>
        <taxon>Pseudomonadota</taxon>
        <taxon>Gammaproteobacteria</taxon>
        <taxon>Alteromonadales</taxon>
        <taxon>Ferrimonadaceae</taxon>
        <taxon>Ferrimonas</taxon>
    </lineage>
</organism>
<keyword evidence="2" id="KW-1185">Reference proteome</keyword>
<evidence type="ECO:0000313" key="2">
    <source>
        <dbReference type="Proteomes" id="UP001501600"/>
    </source>
</evidence>
<evidence type="ECO:0000313" key="1">
    <source>
        <dbReference type="EMBL" id="GAA5190767.1"/>
    </source>
</evidence>
<dbReference type="SUPFAM" id="SSF56399">
    <property type="entry name" value="ADP-ribosylation"/>
    <property type="match status" value="1"/>
</dbReference>
<dbReference type="EMBL" id="BAABLF010000008">
    <property type="protein sequence ID" value="GAA5190767.1"/>
    <property type="molecule type" value="Genomic_DNA"/>
</dbReference>
<dbReference type="RefSeq" id="WP_345316548.1">
    <property type="nucleotide sequence ID" value="NZ_BAABLF010000008.1"/>
</dbReference>
<comment type="caution">
    <text evidence="1">The sequence shown here is derived from an EMBL/GenBank/DDBJ whole genome shotgun (WGS) entry which is preliminary data.</text>
</comment>
<gene>
    <name evidence="1" type="ORF">GCM10025772_16200</name>
</gene>